<reference evidence="2 3" key="1">
    <citation type="submission" date="2019-07" db="EMBL/GenBank/DDBJ databases">
        <title>Reclasification of Spiribacter aquaticus.</title>
        <authorList>
            <person name="Leon M.J."/>
            <person name="Sanchez-Porro C."/>
            <person name="Ventosa A."/>
        </authorList>
    </citation>
    <scope>NUCLEOTIDE SEQUENCE [LARGE SCALE GENOMIC DNA]</scope>
    <source>
        <strain evidence="2 3">SP30</strain>
    </source>
</reference>
<feature type="transmembrane region" description="Helical" evidence="1">
    <location>
        <begin position="43"/>
        <end position="63"/>
    </location>
</feature>
<proteinExistence type="predicted"/>
<feature type="transmembrane region" description="Helical" evidence="1">
    <location>
        <begin position="20"/>
        <end position="37"/>
    </location>
</feature>
<organism evidence="2 3">
    <name type="scientific">Spiribacter aquaticus</name>
    <dbReference type="NCBI Taxonomy" id="1935996"/>
    <lineage>
        <taxon>Bacteria</taxon>
        <taxon>Pseudomonadati</taxon>
        <taxon>Pseudomonadota</taxon>
        <taxon>Gammaproteobacteria</taxon>
        <taxon>Chromatiales</taxon>
        <taxon>Ectothiorhodospiraceae</taxon>
        <taxon>Spiribacter</taxon>
    </lineage>
</organism>
<keyword evidence="1" id="KW-1133">Transmembrane helix</keyword>
<accession>A0A557RJY5</accession>
<keyword evidence="1" id="KW-0812">Transmembrane</keyword>
<keyword evidence="3" id="KW-1185">Reference proteome</keyword>
<gene>
    <name evidence="2" type="ORF">FPL11_05080</name>
</gene>
<evidence type="ECO:0000256" key="1">
    <source>
        <dbReference type="SAM" id="Phobius"/>
    </source>
</evidence>
<comment type="caution">
    <text evidence="2">The sequence shown here is derived from an EMBL/GenBank/DDBJ whole genome shotgun (WGS) entry which is preliminary data.</text>
</comment>
<dbReference type="Proteomes" id="UP000316688">
    <property type="component" value="Unassembled WGS sequence"/>
</dbReference>
<sequence length="76" mass="8340">MKSSRSDTSNRLSRLDAIKLELAVVVGLLVGVLIVIWRVDMSHWADLALLALSGFGAGGWIAWRTRGVLRDHQRGA</sequence>
<dbReference type="AlphaFoldDB" id="A0A557RJY5"/>
<keyword evidence="1" id="KW-0472">Membrane</keyword>
<protein>
    <submittedName>
        <fullName evidence="2">Uncharacterized protein</fullName>
    </submittedName>
</protein>
<dbReference type="RefSeq" id="WP_144347687.1">
    <property type="nucleotide sequence ID" value="NZ_VMKP01000002.1"/>
</dbReference>
<evidence type="ECO:0000313" key="2">
    <source>
        <dbReference type="EMBL" id="TVO65455.1"/>
    </source>
</evidence>
<dbReference type="EMBL" id="VMKP01000002">
    <property type="protein sequence ID" value="TVO65455.1"/>
    <property type="molecule type" value="Genomic_DNA"/>
</dbReference>
<evidence type="ECO:0000313" key="3">
    <source>
        <dbReference type="Proteomes" id="UP000316688"/>
    </source>
</evidence>
<name>A0A557RJY5_9GAMM</name>